<evidence type="ECO:0000313" key="3">
    <source>
        <dbReference type="Proteomes" id="UP000013165"/>
    </source>
</evidence>
<keyword evidence="3" id="KW-1185">Reference proteome</keyword>
<proteinExistence type="predicted"/>
<reference evidence="2 3" key="1">
    <citation type="journal article" date="2013" name="Genome Announc.">
        <title>Genome Sequence of the Polycyclic Aromatic Hydrocarbon-Degrading Bacterium Strain Marinobacter nanhaiticus D15-8WT.</title>
        <authorList>
            <person name="Cui Z."/>
            <person name="Gao W."/>
            <person name="Li Q."/>
            <person name="Xu G."/>
            <person name="Zheng L."/>
        </authorList>
    </citation>
    <scope>NUCLEOTIDE SEQUENCE [LARGE SCALE GENOMIC DNA]</scope>
    <source>
        <strain evidence="2 3">D15-8W</strain>
    </source>
</reference>
<evidence type="ECO:0000259" key="1">
    <source>
        <dbReference type="Pfam" id="PF04434"/>
    </source>
</evidence>
<dbReference type="AlphaFoldDB" id="A0A371CG70"/>
<gene>
    <name evidence="2" type="ORF">J057_24525</name>
</gene>
<dbReference type="Pfam" id="PF04434">
    <property type="entry name" value="SWIM"/>
    <property type="match status" value="1"/>
</dbReference>
<organism evidence="2 3">
    <name type="scientific">Marinobacter nanhaiticus D15-8W</name>
    <dbReference type="NCBI Taxonomy" id="626887"/>
    <lineage>
        <taxon>Bacteria</taxon>
        <taxon>Pseudomonadati</taxon>
        <taxon>Pseudomonadota</taxon>
        <taxon>Gammaproteobacteria</taxon>
        <taxon>Pseudomonadales</taxon>
        <taxon>Marinobacteraceae</taxon>
        <taxon>Marinobacter</taxon>
    </lineage>
</organism>
<sequence>MENYRKGLSAKLRSTSTQLSPQCCSCLEFNAHKYPCKRK</sequence>
<comment type="caution">
    <text evidence="2">The sequence shown here is derived from an EMBL/GenBank/DDBJ whole genome shotgun (WGS) entry which is preliminary data.</text>
</comment>
<accession>A0A371CG70</accession>
<dbReference type="RefSeq" id="WP_115840252.1">
    <property type="nucleotide sequence ID" value="NZ_AP028878.1"/>
</dbReference>
<dbReference type="EMBL" id="APLQ01000014">
    <property type="protein sequence ID" value="RDW95419.1"/>
    <property type="molecule type" value="Genomic_DNA"/>
</dbReference>
<dbReference type="InterPro" id="IPR007527">
    <property type="entry name" value="Znf_SWIM"/>
</dbReference>
<name>A0A371CG70_9GAMM</name>
<protein>
    <recommendedName>
        <fullName evidence="1">SWIM-type domain-containing protein</fullName>
    </recommendedName>
</protein>
<dbReference type="Proteomes" id="UP000013165">
    <property type="component" value="Unassembled WGS sequence"/>
</dbReference>
<evidence type="ECO:0000313" key="2">
    <source>
        <dbReference type="EMBL" id="RDW95419.1"/>
    </source>
</evidence>
<dbReference type="GO" id="GO:0008270">
    <property type="term" value="F:zinc ion binding"/>
    <property type="evidence" value="ECO:0007669"/>
    <property type="project" value="InterPro"/>
</dbReference>
<feature type="domain" description="SWIM-type" evidence="1">
    <location>
        <begin position="18"/>
        <end position="37"/>
    </location>
</feature>